<reference evidence="1 2" key="1">
    <citation type="submission" date="2021-03" db="EMBL/GenBank/DDBJ databases">
        <authorList>
            <person name="So Y."/>
        </authorList>
    </citation>
    <scope>NUCLEOTIDE SEQUENCE [LARGE SCALE GENOMIC DNA]</scope>
    <source>
        <strain evidence="1 2">SSH11</strain>
    </source>
</reference>
<name>A0ABS4AL23_9PROT</name>
<evidence type="ECO:0000313" key="1">
    <source>
        <dbReference type="EMBL" id="MBP0447734.1"/>
    </source>
</evidence>
<comment type="caution">
    <text evidence="1">The sequence shown here is derived from an EMBL/GenBank/DDBJ whole genome shotgun (WGS) entry which is preliminary data.</text>
</comment>
<evidence type="ECO:0000313" key="2">
    <source>
        <dbReference type="Proteomes" id="UP000681594"/>
    </source>
</evidence>
<accession>A0ABS4AL23</accession>
<sequence>MPTITDIPSRRRLLAGFAHIPLYAEDLAPFGGALRTNGHTIWAEHRNAGDALTGQEIIHGGPKITYAFARGGKRGLFRTPGPMHTRLFLADGPAQVICAAALEHPDLTRRTTYAAPGGGWTPAASEVLAWHLHEVEEVVLGFALAPDGSCRSRVAVEEVLELLPHGSRPIVTAMPPGPGGWVAALQAARRASLAA</sequence>
<proteinExistence type="predicted"/>
<dbReference type="Proteomes" id="UP000681594">
    <property type="component" value="Unassembled WGS sequence"/>
</dbReference>
<organism evidence="1 2">
    <name type="scientific">Pararoseomonas baculiformis</name>
    <dbReference type="NCBI Taxonomy" id="2820812"/>
    <lineage>
        <taxon>Bacteria</taxon>
        <taxon>Pseudomonadati</taxon>
        <taxon>Pseudomonadota</taxon>
        <taxon>Alphaproteobacteria</taxon>
        <taxon>Acetobacterales</taxon>
        <taxon>Acetobacteraceae</taxon>
        <taxon>Pararoseomonas</taxon>
    </lineage>
</organism>
<keyword evidence="2" id="KW-1185">Reference proteome</keyword>
<dbReference type="RefSeq" id="WP_209381999.1">
    <property type="nucleotide sequence ID" value="NZ_JAGIZB010000054.1"/>
</dbReference>
<gene>
    <name evidence="1" type="ORF">J8J14_23565</name>
</gene>
<protein>
    <submittedName>
        <fullName evidence="1">Uncharacterized protein</fullName>
    </submittedName>
</protein>
<dbReference type="EMBL" id="JAGIZB010000054">
    <property type="protein sequence ID" value="MBP0447734.1"/>
    <property type="molecule type" value="Genomic_DNA"/>
</dbReference>